<dbReference type="Pfam" id="PF14958">
    <property type="entry name" value="PAAT-like"/>
    <property type="match status" value="1"/>
</dbReference>
<reference evidence="2" key="1">
    <citation type="submission" date="2013-03" db="EMBL/GenBank/DDBJ databases">
        <title>The Genome Sequence of Anopheles christyi ACHKN1017.</title>
        <authorList>
            <consortium name="The Broad Institute Genomics Platform"/>
            <person name="Neafsey D.E."/>
            <person name="Besansky N."/>
            <person name="Walker B."/>
            <person name="Young S.K."/>
            <person name="Zeng Q."/>
            <person name="Gargeya S."/>
            <person name="Fitzgerald M."/>
            <person name="Haas B."/>
            <person name="Abouelleil A."/>
            <person name="Allen A.W."/>
            <person name="Alvarado L."/>
            <person name="Arachchi H.M."/>
            <person name="Berlin A.M."/>
            <person name="Chapman S.B."/>
            <person name="Gainer-Dewar J."/>
            <person name="Goldberg J."/>
            <person name="Griggs A."/>
            <person name="Gujja S."/>
            <person name="Hansen M."/>
            <person name="Howarth C."/>
            <person name="Imamovic A."/>
            <person name="Ireland A."/>
            <person name="Larimer J."/>
            <person name="McCowan C."/>
            <person name="Murphy C."/>
            <person name="Pearson M."/>
            <person name="Poon T.W."/>
            <person name="Priest M."/>
            <person name="Roberts A."/>
            <person name="Saif S."/>
            <person name="Shea T."/>
            <person name="Sisk P."/>
            <person name="Sykes S."/>
            <person name="Wortman J."/>
            <person name="Nusbaum C."/>
            <person name="Birren B."/>
        </authorList>
    </citation>
    <scope>NUCLEOTIDE SEQUENCE [LARGE SCALE GENOMIC DNA]</scope>
    <source>
        <strain evidence="2">ACHKN1017</strain>
    </source>
</reference>
<evidence type="ECO:0000313" key="2">
    <source>
        <dbReference type="Proteomes" id="UP000075881"/>
    </source>
</evidence>
<organism evidence="1 2">
    <name type="scientific">Anopheles christyi</name>
    <dbReference type="NCBI Taxonomy" id="43041"/>
    <lineage>
        <taxon>Eukaryota</taxon>
        <taxon>Metazoa</taxon>
        <taxon>Ecdysozoa</taxon>
        <taxon>Arthropoda</taxon>
        <taxon>Hexapoda</taxon>
        <taxon>Insecta</taxon>
        <taxon>Pterygota</taxon>
        <taxon>Neoptera</taxon>
        <taxon>Endopterygota</taxon>
        <taxon>Diptera</taxon>
        <taxon>Nematocera</taxon>
        <taxon>Culicoidea</taxon>
        <taxon>Culicidae</taxon>
        <taxon>Anophelinae</taxon>
        <taxon>Anopheles</taxon>
    </lineage>
</organism>
<dbReference type="EnsemblMetazoa" id="ACHR001334-RA">
    <property type="protein sequence ID" value="ACHR001334-PA"/>
    <property type="gene ID" value="ACHR001334"/>
</dbReference>
<dbReference type="VEuPathDB" id="VectorBase:ACHR001334"/>
<protein>
    <submittedName>
        <fullName evidence="1">Uncharacterized protein</fullName>
    </submittedName>
</protein>
<dbReference type="PANTHER" id="PTHR14787">
    <property type="entry name" value="C10ORF188 FAMILY MEMBER"/>
    <property type="match status" value="1"/>
</dbReference>
<sequence>MGTQMVRINFNWIPEEGGVENHATSDIIATDEPNFGTLTELLRDDQCLVLTGPADPEPCEMQLTITPLYQVQAISIVVECPVIEIYYGRLREYNQTYHGTLVYKIDDGHIYRYDIRITTEINELHVKFIMDDLGEPICLYTTHLYLKRNTDPLRAIRMMMAEGRSINPDAVQRRLEGTNLSDRAEKCKDVIFSSIHSAQTNFENNNAPLTAATAAAQPTNIHVVGNTPQLSDAVAAPLPLDAINNARLLAAAAFMSPSNIHVANNNAQQLSTVAGVTPTNINIGVANGSNDPECGLDQTVCMTIEAVVKQYINMKFEQFEHFVDNRLAALEARQDLKLNRLLELLQEKKASTSNGSIDNQAKQ</sequence>
<accession>A0A182JS52</accession>
<keyword evidence="2" id="KW-1185">Reference proteome</keyword>
<reference evidence="1" key="2">
    <citation type="submission" date="2020-05" db="UniProtKB">
        <authorList>
            <consortium name="EnsemblMetazoa"/>
        </authorList>
    </citation>
    <scope>IDENTIFICATION</scope>
    <source>
        <strain evidence="1">ACHKN1017</strain>
    </source>
</reference>
<dbReference type="InterPro" id="IPR028043">
    <property type="entry name" value="PAAT-like"/>
</dbReference>
<evidence type="ECO:0000313" key="1">
    <source>
        <dbReference type="EnsemblMetazoa" id="ACHR001334-PA"/>
    </source>
</evidence>
<dbReference type="Proteomes" id="UP000075881">
    <property type="component" value="Unassembled WGS sequence"/>
</dbReference>
<dbReference type="PANTHER" id="PTHR14787:SF1">
    <property type="entry name" value="ATPASE PAAT"/>
    <property type="match status" value="1"/>
</dbReference>
<proteinExistence type="predicted"/>
<name>A0A182JS52_9DIPT</name>
<dbReference type="AlphaFoldDB" id="A0A182JS52"/>